<reference evidence="3" key="2">
    <citation type="submission" date="2023-06" db="EMBL/GenBank/DDBJ databases">
        <authorList>
            <consortium name="Lawrence Berkeley National Laboratory"/>
            <person name="Haridas S."/>
            <person name="Hensen N."/>
            <person name="Bonometti L."/>
            <person name="Westerberg I."/>
            <person name="Brannstrom I.O."/>
            <person name="Guillou S."/>
            <person name="Cros-Aarteil S."/>
            <person name="Calhoun S."/>
            <person name="Kuo A."/>
            <person name="Mondo S."/>
            <person name="Pangilinan J."/>
            <person name="Riley R."/>
            <person name="Labutti K."/>
            <person name="Andreopoulos B."/>
            <person name="Lipzen A."/>
            <person name="Chen C."/>
            <person name="Yanf M."/>
            <person name="Daum C."/>
            <person name="Ng V."/>
            <person name="Clum A."/>
            <person name="Steindorff A."/>
            <person name="Ohm R."/>
            <person name="Martin F."/>
            <person name="Silar P."/>
            <person name="Natvig D."/>
            <person name="Lalanne C."/>
            <person name="Gautier V."/>
            <person name="Ament-Velasquez S.L."/>
            <person name="Kruys A."/>
            <person name="Hutchinson M.I."/>
            <person name="Powell A.J."/>
            <person name="Barry K."/>
            <person name="Miller A.N."/>
            <person name="Grigoriev I.V."/>
            <person name="Debuchy R."/>
            <person name="Gladieux P."/>
            <person name="Thoren M.H."/>
            <person name="Johannesson H."/>
        </authorList>
    </citation>
    <scope>NUCLEOTIDE SEQUENCE</scope>
    <source>
        <strain evidence="3">CBS 955.72</strain>
    </source>
</reference>
<keyword evidence="2" id="KW-0732">Signal</keyword>
<reference evidence="3" key="1">
    <citation type="journal article" date="2023" name="Mol. Phylogenet. Evol.">
        <title>Genome-scale phylogeny and comparative genomics of the fungal order Sordariales.</title>
        <authorList>
            <person name="Hensen N."/>
            <person name="Bonometti L."/>
            <person name="Westerberg I."/>
            <person name="Brannstrom I.O."/>
            <person name="Guillou S."/>
            <person name="Cros-Aarteil S."/>
            <person name="Calhoun S."/>
            <person name="Haridas S."/>
            <person name="Kuo A."/>
            <person name="Mondo S."/>
            <person name="Pangilinan J."/>
            <person name="Riley R."/>
            <person name="LaButti K."/>
            <person name="Andreopoulos B."/>
            <person name="Lipzen A."/>
            <person name="Chen C."/>
            <person name="Yan M."/>
            <person name="Daum C."/>
            <person name="Ng V."/>
            <person name="Clum A."/>
            <person name="Steindorff A."/>
            <person name="Ohm R.A."/>
            <person name="Martin F."/>
            <person name="Silar P."/>
            <person name="Natvig D.O."/>
            <person name="Lalanne C."/>
            <person name="Gautier V."/>
            <person name="Ament-Velasquez S.L."/>
            <person name="Kruys A."/>
            <person name="Hutchinson M.I."/>
            <person name="Powell A.J."/>
            <person name="Barry K."/>
            <person name="Miller A.N."/>
            <person name="Grigoriev I.V."/>
            <person name="Debuchy R."/>
            <person name="Gladieux P."/>
            <person name="Hiltunen Thoren M."/>
            <person name="Johannesson H."/>
        </authorList>
    </citation>
    <scope>NUCLEOTIDE SEQUENCE</scope>
    <source>
        <strain evidence="3">CBS 955.72</strain>
    </source>
</reference>
<comment type="caution">
    <text evidence="3">The sequence shown here is derived from an EMBL/GenBank/DDBJ whole genome shotgun (WGS) entry which is preliminary data.</text>
</comment>
<gene>
    <name evidence="3" type="ORF">B0T25DRAFT_190572</name>
</gene>
<feature type="compositionally biased region" description="Polar residues" evidence="1">
    <location>
        <begin position="63"/>
        <end position="81"/>
    </location>
</feature>
<dbReference type="EMBL" id="JAUIQD010000004">
    <property type="protein sequence ID" value="KAK3352682.1"/>
    <property type="molecule type" value="Genomic_DNA"/>
</dbReference>
<evidence type="ECO:0008006" key="5">
    <source>
        <dbReference type="Google" id="ProtNLM"/>
    </source>
</evidence>
<evidence type="ECO:0000256" key="2">
    <source>
        <dbReference type="SAM" id="SignalP"/>
    </source>
</evidence>
<proteinExistence type="predicted"/>
<dbReference type="Proteomes" id="UP001275084">
    <property type="component" value="Unassembled WGS sequence"/>
</dbReference>
<accession>A0AAJ0HHA0</accession>
<sequence>MLSSFLQFFSLASPAALTATLRPSFRRGTCLRPCMVSVLPFAPPWAARRHVTQPSVPYHSLSHRSPSSQASPTVNMNSSPFRPQRRPRCRLSSAARAVKIDRPS</sequence>
<evidence type="ECO:0000313" key="3">
    <source>
        <dbReference type="EMBL" id="KAK3352682.1"/>
    </source>
</evidence>
<protein>
    <recommendedName>
        <fullName evidence="5">Secreted protein</fullName>
    </recommendedName>
</protein>
<evidence type="ECO:0000256" key="1">
    <source>
        <dbReference type="SAM" id="MobiDB-lite"/>
    </source>
</evidence>
<organism evidence="3 4">
    <name type="scientific">Lasiosphaeria hispida</name>
    <dbReference type="NCBI Taxonomy" id="260671"/>
    <lineage>
        <taxon>Eukaryota</taxon>
        <taxon>Fungi</taxon>
        <taxon>Dikarya</taxon>
        <taxon>Ascomycota</taxon>
        <taxon>Pezizomycotina</taxon>
        <taxon>Sordariomycetes</taxon>
        <taxon>Sordariomycetidae</taxon>
        <taxon>Sordariales</taxon>
        <taxon>Lasiosphaeriaceae</taxon>
        <taxon>Lasiosphaeria</taxon>
    </lineage>
</organism>
<keyword evidence="4" id="KW-1185">Reference proteome</keyword>
<dbReference type="AlphaFoldDB" id="A0AAJ0HHA0"/>
<feature type="region of interest" description="Disordered" evidence="1">
    <location>
        <begin position="56"/>
        <end position="104"/>
    </location>
</feature>
<evidence type="ECO:0000313" key="4">
    <source>
        <dbReference type="Proteomes" id="UP001275084"/>
    </source>
</evidence>
<feature type="chain" id="PRO_5042511020" description="Secreted protein" evidence="2">
    <location>
        <begin position="21"/>
        <end position="104"/>
    </location>
</feature>
<feature type="signal peptide" evidence="2">
    <location>
        <begin position="1"/>
        <end position="20"/>
    </location>
</feature>
<name>A0AAJ0HHA0_9PEZI</name>